<organism evidence="3 4">
    <name type="scientific">Flavisolibacter ginsenosidimutans</name>
    <dbReference type="NCBI Taxonomy" id="661481"/>
    <lineage>
        <taxon>Bacteria</taxon>
        <taxon>Pseudomonadati</taxon>
        <taxon>Bacteroidota</taxon>
        <taxon>Chitinophagia</taxon>
        <taxon>Chitinophagales</taxon>
        <taxon>Chitinophagaceae</taxon>
        <taxon>Flavisolibacter</taxon>
    </lineage>
</organism>
<gene>
    <name evidence="3" type="ORF">FSB75_05275</name>
</gene>
<accession>A0A5B8UGX7</accession>
<evidence type="ECO:0000313" key="4">
    <source>
        <dbReference type="Proteomes" id="UP000321204"/>
    </source>
</evidence>
<keyword evidence="1" id="KW-0175">Coiled coil</keyword>
<dbReference type="RefSeq" id="WP_146783829.1">
    <property type="nucleotide sequence ID" value="NZ_BAABIO010000002.1"/>
</dbReference>
<name>A0A5B8UGX7_9BACT</name>
<keyword evidence="4" id="KW-1185">Reference proteome</keyword>
<dbReference type="EMBL" id="CP042433">
    <property type="protein sequence ID" value="QEC55340.1"/>
    <property type="molecule type" value="Genomic_DNA"/>
</dbReference>
<feature type="region of interest" description="Disordered" evidence="2">
    <location>
        <begin position="1"/>
        <end position="24"/>
    </location>
</feature>
<dbReference type="KEGG" id="fgg:FSB75_05275"/>
<sequence>MRDTYTRLRAAKTKADTPQEAEELQNKKDLRLQSAYSLLKDAYLEVQKLQAEIKTLKEKLTQYESPADGYRKDATWVGKIVFILQRAERPLQSKEMIELLEQREPLLRHHHDKQKFFSALLAMPVKHGRVRREKRKGERGYFYSL</sequence>
<evidence type="ECO:0000256" key="1">
    <source>
        <dbReference type="SAM" id="Coils"/>
    </source>
</evidence>
<protein>
    <submittedName>
        <fullName evidence="3">Uncharacterized protein</fullName>
    </submittedName>
</protein>
<evidence type="ECO:0000256" key="2">
    <source>
        <dbReference type="SAM" id="MobiDB-lite"/>
    </source>
</evidence>
<evidence type="ECO:0000313" key="3">
    <source>
        <dbReference type="EMBL" id="QEC55340.1"/>
    </source>
</evidence>
<proteinExistence type="predicted"/>
<reference evidence="3 4" key="1">
    <citation type="journal article" date="2015" name="Int. J. Syst. Evol. Microbiol.">
        <title>Flavisolibacter ginsenosidimutans sp. nov., with ginsenoside-converting activity isolated from soil used for cultivating ginseng.</title>
        <authorList>
            <person name="Zhao Y."/>
            <person name="Liu Q."/>
            <person name="Kang M.S."/>
            <person name="Jin F."/>
            <person name="Yu H."/>
            <person name="Im W.T."/>
        </authorList>
    </citation>
    <scope>NUCLEOTIDE SEQUENCE [LARGE SCALE GENOMIC DNA]</scope>
    <source>
        <strain evidence="3 4">Gsoil 636</strain>
    </source>
</reference>
<dbReference type="Proteomes" id="UP000321204">
    <property type="component" value="Chromosome"/>
</dbReference>
<feature type="coiled-coil region" evidence="1">
    <location>
        <begin position="32"/>
        <end position="66"/>
    </location>
</feature>
<dbReference type="AlphaFoldDB" id="A0A5B8UGX7"/>